<evidence type="ECO:0000256" key="14">
    <source>
        <dbReference type="ARBA" id="ARBA00048070"/>
    </source>
</evidence>
<dbReference type="InterPro" id="IPR012003">
    <property type="entry name" value="ATP_PFK_prok-type"/>
</dbReference>
<dbReference type="GO" id="GO:0048029">
    <property type="term" value="F:monosaccharide binding"/>
    <property type="evidence" value="ECO:0007669"/>
    <property type="project" value="TreeGrafter"/>
</dbReference>
<keyword evidence="13 15" id="KW-0324">Glycolysis</keyword>
<keyword evidence="9 15" id="KW-0547">Nucleotide-binding</keyword>
<dbReference type="PANTHER" id="PTHR13697:SF4">
    <property type="entry name" value="ATP-DEPENDENT 6-PHOSPHOFRUCTOKINASE"/>
    <property type="match status" value="1"/>
</dbReference>
<comment type="catalytic activity">
    <reaction evidence="14 15">
        <text>beta-D-fructose 6-phosphate + ATP = beta-D-fructose 1,6-bisphosphate + ADP + H(+)</text>
        <dbReference type="Rhea" id="RHEA:16109"/>
        <dbReference type="ChEBI" id="CHEBI:15378"/>
        <dbReference type="ChEBI" id="CHEBI:30616"/>
        <dbReference type="ChEBI" id="CHEBI:32966"/>
        <dbReference type="ChEBI" id="CHEBI:57634"/>
        <dbReference type="ChEBI" id="CHEBI:456216"/>
        <dbReference type="EC" id="2.7.1.11"/>
    </reaction>
</comment>
<dbReference type="GO" id="GO:0006002">
    <property type="term" value="P:fructose 6-phosphate metabolic process"/>
    <property type="evidence" value="ECO:0007669"/>
    <property type="project" value="UniProtKB-UniRule"/>
</dbReference>
<organism evidence="17 18">
    <name type="scientific">Mesomycoplasma neurolyticum</name>
    <dbReference type="NCBI Taxonomy" id="2120"/>
    <lineage>
        <taxon>Bacteria</taxon>
        <taxon>Bacillati</taxon>
        <taxon>Mycoplasmatota</taxon>
        <taxon>Mycoplasmoidales</taxon>
        <taxon>Metamycoplasmataceae</taxon>
        <taxon>Mesomycoplasma</taxon>
    </lineage>
</organism>
<dbReference type="GO" id="GO:0003872">
    <property type="term" value="F:6-phosphofructokinase activity"/>
    <property type="evidence" value="ECO:0007669"/>
    <property type="project" value="UniProtKB-UniRule"/>
</dbReference>
<evidence type="ECO:0000256" key="11">
    <source>
        <dbReference type="ARBA" id="ARBA00022840"/>
    </source>
</evidence>
<dbReference type="HAMAP" id="MF_00339">
    <property type="entry name" value="Phosphofructokinase_I_B1"/>
    <property type="match status" value="1"/>
</dbReference>
<evidence type="ECO:0000256" key="2">
    <source>
        <dbReference type="ARBA" id="ARBA00002659"/>
    </source>
</evidence>
<dbReference type="GO" id="GO:0042802">
    <property type="term" value="F:identical protein binding"/>
    <property type="evidence" value="ECO:0007669"/>
    <property type="project" value="TreeGrafter"/>
</dbReference>
<evidence type="ECO:0000256" key="1">
    <source>
        <dbReference type="ARBA" id="ARBA00001946"/>
    </source>
</evidence>
<evidence type="ECO:0000256" key="4">
    <source>
        <dbReference type="ARBA" id="ARBA00004679"/>
    </source>
</evidence>
<name>A0A449A4D9_9BACT</name>
<keyword evidence="18" id="KW-1185">Reference proteome</keyword>
<dbReference type="InterPro" id="IPR022953">
    <property type="entry name" value="ATP_PFK"/>
</dbReference>
<feature type="binding site" evidence="15">
    <location>
        <position position="164"/>
    </location>
    <ligand>
        <name>substrate</name>
        <note>ligand shared between dimeric partners</note>
    </ligand>
</feature>
<dbReference type="Pfam" id="PF00365">
    <property type="entry name" value="PFK"/>
    <property type="match status" value="1"/>
</dbReference>
<feature type="binding site" description="in other chain" evidence="15">
    <location>
        <begin position="216"/>
        <end position="218"/>
    </location>
    <ligand>
        <name>ADP</name>
        <dbReference type="ChEBI" id="CHEBI:456216"/>
        <note>allosteric activator; ligand shared between dimeric partners</note>
    </ligand>
</feature>
<feature type="binding site" description="in other chain" evidence="15">
    <location>
        <begin position="187"/>
        <end position="189"/>
    </location>
    <ligand>
        <name>ADP</name>
        <dbReference type="ChEBI" id="CHEBI:456216"/>
        <note>allosteric activator; ligand shared between dimeric partners</note>
    </ligand>
</feature>
<feature type="binding site" description="in other chain" evidence="15">
    <location>
        <begin position="127"/>
        <end position="129"/>
    </location>
    <ligand>
        <name>substrate</name>
        <note>ligand shared between dimeric partners</note>
    </ligand>
</feature>
<evidence type="ECO:0000256" key="9">
    <source>
        <dbReference type="ARBA" id="ARBA00022741"/>
    </source>
</evidence>
<feature type="domain" description="Phosphofructokinase" evidence="16">
    <location>
        <begin position="5"/>
        <end position="278"/>
    </location>
</feature>
<evidence type="ECO:0000256" key="15">
    <source>
        <dbReference type="HAMAP-Rule" id="MF_00339"/>
    </source>
</evidence>
<reference evidence="17 18" key="1">
    <citation type="submission" date="2019-01" db="EMBL/GenBank/DDBJ databases">
        <authorList>
            <consortium name="Pathogen Informatics"/>
        </authorList>
    </citation>
    <scope>NUCLEOTIDE SEQUENCE [LARGE SCALE GENOMIC DNA]</scope>
    <source>
        <strain evidence="17 18">NCTC10166</strain>
    </source>
</reference>
<evidence type="ECO:0000256" key="5">
    <source>
        <dbReference type="ARBA" id="ARBA00022490"/>
    </source>
</evidence>
<keyword evidence="8 15" id="KW-0479">Metal-binding</keyword>
<dbReference type="EMBL" id="LR214951">
    <property type="protein sequence ID" value="VEU59107.1"/>
    <property type="molecule type" value="Genomic_DNA"/>
</dbReference>
<dbReference type="EC" id="2.7.1.11" evidence="15"/>
<evidence type="ECO:0000256" key="6">
    <source>
        <dbReference type="ARBA" id="ARBA00022533"/>
    </source>
</evidence>
<keyword evidence="11 15" id="KW-0067">ATP-binding</keyword>
<comment type="similarity">
    <text evidence="15">Belongs to the phosphofructokinase type A (PFKA) family. ATP-dependent PFK group I subfamily. Prokaryotic clade 'B1' sub-subfamily.</text>
</comment>
<keyword evidence="7 15" id="KW-0808">Transferase</keyword>
<evidence type="ECO:0000256" key="12">
    <source>
        <dbReference type="ARBA" id="ARBA00022842"/>
    </source>
</evidence>
<dbReference type="GO" id="GO:0030388">
    <property type="term" value="P:fructose 1,6-bisphosphate metabolic process"/>
    <property type="evidence" value="ECO:0007669"/>
    <property type="project" value="TreeGrafter"/>
</dbReference>
<proteinExistence type="inferred from homology"/>
<gene>
    <name evidence="17" type="primary">pfkA_1</name>
    <name evidence="15" type="synonym">pfkA</name>
    <name evidence="17" type="ORF">NCTC10166_00061</name>
</gene>
<dbReference type="RefSeq" id="WP_318025963.1">
    <property type="nucleotide sequence ID" value="NZ_LR214951.1"/>
</dbReference>
<dbReference type="SUPFAM" id="SSF53784">
    <property type="entry name" value="Phosphofructokinase"/>
    <property type="match status" value="1"/>
</dbReference>
<dbReference type="GO" id="GO:0005945">
    <property type="term" value="C:6-phosphofructokinase complex"/>
    <property type="evidence" value="ECO:0007669"/>
    <property type="project" value="TreeGrafter"/>
</dbReference>
<feature type="binding site" evidence="15">
    <location>
        <begin position="104"/>
        <end position="107"/>
    </location>
    <ligand>
        <name>ATP</name>
        <dbReference type="ChEBI" id="CHEBI:30616"/>
    </ligand>
</feature>
<feature type="binding site" evidence="15">
    <location>
        <position position="13"/>
    </location>
    <ligand>
        <name>ATP</name>
        <dbReference type="ChEBI" id="CHEBI:30616"/>
    </ligand>
</feature>
<dbReference type="InterPro" id="IPR015912">
    <property type="entry name" value="Phosphofructokinase_CS"/>
</dbReference>
<evidence type="ECO:0000256" key="7">
    <source>
        <dbReference type="ARBA" id="ARBA00022679"/>
    </source>
</evidence>
<feature type="binding site" evidence="15">
    <location>
        <begin position="23"/>
        <end position="27"/>
    </location>
    <ligand>
        <name>ADP</name>
        <dbReference type="ChEBI" id="CHEBI:456216"/>
        <note>allosteric activator; ligand shared between dimeric partners</note>
    </ligand>
</feature>
<keyword evidence="5 15" id="KW-0963">Cytoplasm</keyword>
<keyword evidence="10 15" id="KW-0418">Kinase</keyword>
<feature type="active site" description="Proton acceptor" evidence="15">
    <location>
        <position position="129"/>
    </location>
</feature>
<evidence type="ECO:0000256" key="3">
    <source>
        <dbReference type="ARBA" id="ARBA00004496"/>
    </source>
</evidence>
<evidence type="ECO:0000259" key="16">
    <source>
        <dbReference type="Pfam" id="PF00365"/>
    </source>
</evidence>
<evidence type="ECO:0000313" key="17">
    <source>
        <dbReference type="EMBL" id="VEU59107.1"/>
    </source>
</evidence>
<protein>
    <recommendedName>
        <fullName evidence="15">ATP-dependent 6-phosphofructokinase</fullName>
        <shortName evidence="15">ATP-PFK</shortName>
        <shortName evidence="15">Phosphofructokinase</shortName>
        <ecNumber evidence="15">2.7.1.11</ecNumber>
    </recommendedName>
    <alternativeName>
        <fullName evidence="15">Phosphohexokinase</fullName>
    </alternativeName>
</protein>
<keyword evidence="6 15" id="KW-0021">Allosteric enzyme</keyword>
<feature type="binding site" evidence="15">
    <location>
        <begin position="74"/>
        <end position="75"/>
    </location>
    <ligand>
        <name>ATP</name>
        <dbReference type="ChEBI" id="CHEBI:30616"/>
    </ligand>
</feature>
<evidence type="ECO:0000256" key="8">
    <source>
        <dbReference type="ARBA" id="ARBA00022723"/>
    </source>
</evidence>
<dbReference type="InterPro" id="IPR012828">
    <property type="entry name" value="PFKA_ATP_prok"/>
</dbReference>
<feature type="binding site" description="in other chain" evidence="15">
    <location>
        <begin position="253"/>
        <end position="256"/>
    </location>
    <ligand>
        <name>substrate</name>
        <note>ligand shared between dimeric partners</note>
    </ligand>
</feature>
<dbReference type="FunFam" id="3.40.50.460:FF:000002">
    <property type="entry name" value="ATP-dependent 6-phosphofructokinase"/>
    <property type="match status" value="1"/>
</dbReference>
<comment type="caution">
    <text evidence="15">Lacks conserved residue(s) required for the propagation of feature annotation.</text>
</comment>
<dbReference type="InterPro" id="IPR000023">
    <property type="entry name" value="Phosphofructokinase_dom"/>
</dbReference>
<evidence type="ECO:0000313" key="18">
    <source>
        <dbReference type="Proteomes" id="UP000289440"/>
    </source>
</evidence>
<comment type="activity regulation">
    <text evidence="15">Allosterically activated by ADP and other diphosphonucleosides, and allosterically inhibited by phosphoenolpyruvate.</text>
</comment>
<dbReference type="PROSITE" id="PS00433">
    <property type="entry name" value="PHOSPHOFRUCTOKINASE"/>
    <property type="match status" value="1"/>
</dbReference>
<feature type="binding site" description="in other chain" evidence="15">
    <location>
        <begin position="171"/>
        <end position="173"/>
    </location>
    <ligand>
        <name>substrate</name>
        <note>ligand shared between dimeric partners</note>
    </ligand>
</feature>
<comment type="pathway">
    <text evidence="4 15">Carbohydrate degradation; glycolysis; D-glyceraldehyde 3-phosphate and glycerone phosphate from D-glucose: step 3/4.</text>
</comment>
<comment type="subunit">
    <text evidence="15">Homotetramer.</text>
</comment>
<comment type="subcellular location">
    <subcellularLocation>
        <location evidence="3 15">Cytoplasm</location>
    </subcellularLocation>
</comment>
<evidence type="ECO:0000256" key="10">
    <source>
        <dbReference type="ARBA" id="ARBA00022777"/>
    </source>
</evidence>
<feature type="binding site" description="in other chain" evidence="15">
    <location>
        <position position="225"/>
    </location>
    <ligand>
        <name>substrate</name>
        <note>ligand shared between dimeric partners</note>
    </ligand>
</feature>
<dbReference type="UniPathway" id="UPA00109">
    <property type="reaction ID" value="UER00182"/>
</dbReference>
<dbReference type="AlphaFoldDB" id="A0A449A4D9"/>
<comment type="function">
    <text evidence="2 15">Catalyzes the phosphorylation of D-fructose 6-phosphate to fructose 1,6-bisphosphate by ATP, the first committing step of glycolysis.</text>
</comment>
<dbReference type="GO" id="GO:0070095">
    <property type="term" value="F:fructose-6-phosphate binding"/>
    <property type="evidence" value="ECO:0007669"/>
    <property type="project" value="TreeGrafter"/>
</dbReference>
<dbReference type="GO" id="GO:0046872">
    <property type="term" value="F:metal ion binding"/>
    <property type="evidence" value="ECO:0007669"/>
    <property type="project" value="UniProtKB-KW"/>
</dbReference>
<sequence>MEIKKIAILTSGGDAPGMNNVIRAVVKSALLNNIEPFLVYGGYKGLYKNKIVSTTNKNVDKYLAQGGTFIYSTRFPKFKNPEIRQEAIGNLKRLGIDALLVIGGNGSYAGALKLHEEGIKVLTIPGTIDNDINSSEFTLGYDTALNTIVEAVDKLRDTATSHSRFFIVETMGHGAGDLALYSGIATGAEIIVTNEKPMTVDEIIAVVHDQVHNRRKRSVIAIVSEFIYPNLDNVAKAVQAKTKVSARAMKLGHLQRGGRPSAQDRILGTLMGSKVIELFNQGYSGYALSVNNGDIVPIRIEESLEMTQKSNKAKTIKYSKLNQF</sequence>
<accession>A0A449A4D9</accession>
<dbReference type="Proteomes" id="UP000289440">
    <property type="component" value="Chromosome"/>
</dbReference>
<dbReference type="PIRSF" id="PIRSF000532">
    <property type="entry name" value="ATP_PFK_prok"/>
    <property type="match status" value="1"/>
</dbReference>
<comment type="cofactor">
    <cofactor evidence="1 15">
        <name>Mg(2+)</name>
        <dbReference type="ChEBI" id="CHEBI:18420"/>
    </cofactor>
</comment>
<feature type="binding site" description="in other chain" evidence="15">
    <location>
        <position position="156"/>
    </location>
    <ligand>
        <name>ADP</name>
        <dbReference type="ChEBI" id="CHEBI:456216"/>
        <note>allosteric activator; ligand shared between dimeric partners</note>
    </ligand>
</feature>
<dbReference type="NCBIfam" id="TIGR02482">
    <property type="entry name" value="PFKA_ATP"/>
    <property type="match status" value="1"/>
</dbReference>
<feature type="binding site" evidence="15">
    <location>
        <position position="247"/>
    </location>
    <ligand>
        <name>substrate</name>
        <note>ligand shared between dimeric partners</note>
    </ligand>
</feature>
<dbReference type="PRINTS" id="PR00476">
    <property type="entry name" value="PHFRCTKINASE"/>
</dbReference>
<dbReference type="KEGG" id="mnu:NCTC10166_00061"/>
<dbReference type="NCBIfam" id="NF002872">
    <property type="entry name" value="PRK03202.1"/>
    <property type="match status" value="1"/>
</dbReference>
<dbReference type="Gene3D" id="3.40.50.450">
    <property type="match status" value="1"/>
</dbReference>
<dbReference type="GO" id="GO:0005524">
    <property type="term" value="F:ATP binding"/>
    <property type="evidence" value="ECO:0007669"/>
    <property type="project" value="UniProtKB-UniRule"/>
</dbReference>
<keyword evidence="12 15" id="KW-0460">Magnesium</keyword>
<dbReference type="PANTHER" id="PTHR13697">
    <property type="entry name" value="PHOSPHOFRUCTOKINASE"/>
    <property type="match status" value="1"/>
</dbReference>
<evidence type="ECO:0000256" key="13">
    <source>
        <dbReference type="ARBA" id="ARBA00023152"/>
    </source>
</evidence>
<feature type="binding site" evidence="15">
    <location>
        <position position="105"/>
    </location>
    <ligand>
        <name>Mg(2+)</name>
        <dbReference type="ChEBI" id="CHEBI:18420"/>
        <note>catalytic</note>
    </ligand>
</feature>
<dbReference type="Gene3D" id="3.40.50.460">
    <property type="entry name" value="Phosphofructokinase domain"/>
    <property type="match status" value="1"/>
</dbReference>
<dbReference type="GO" id="GO:0016208">
    <property type="term" value="F:AMP binding"/>
    <property type="evidence" value="ECO:0007669"/>
    <property type="project" value="TreeGrafter"/>
</dbReference>
<dbReference type="InterPro" id="IPR035966">
    <property type="entry name" value="PKF_sf"/>
</dbReference>
<dbReference type="GO" id="GO:0061621">
    <property type="term" value="P:canonical glycolysis"/>
    <property type="evidence" value="ECO:0007669"/>
    <property type="project" value="TreeGrafter"/>
</dbReference>